<proteinExistence type="predicted"/>
<sequence length="713" mass="81622">MSTKKLDKDVQEKLDQANQSEHLNQMPPMPRQNRNADKQRKIWDMRVLQSKSQGSHTNFSAGTSFATNESHYCKTSFGDLKPIILRDMKAPMIHRGRYLVCKCICKPLPLVGIFESPNDGTYIAGGINMLIQDLNGDVEEVSIYNFLYQFANLDWMSSETVMIIKEPWLRYGSQSKVPSIRVDSPSDTMFVDVTDGEFMNKIGAKKWIVKKSKDANVWREEANDCFKSGNFEKALFLYDRAIRCNPELSVLYLNKSLTCLRSGAFYTAYKAAELGFDKSGERDKALLRMGQAAYGMREWQKAAKIFVSVLKEFPSNVSFSENLKRATTRLAEQKHGKYNFKAMHLESKKEKAQLDVADYSEPIEIANIPGKGRGIIASKNIKEGTLIAVSKAFSSGYSKDFDVDHFNMLLNPGGAAHMNHEHDTLKKLQNNPQSLKDIYDLYPGDLATRNEKIPFGILDAALIQKICAINRYGSGEKKDRDEMVDCHLHILPSYFNHACLANAYRTRYGDVMVVHAAADTKKGEEIYLSYLESTRSYLDRKKKLSEWKFVCRCKLCENDAKDPKCSKRYQIWKEFEEYANEASPEDIIAKGEPVLQKIRESYVDRNELQIILAQILISLSSAYYRLDNFSKCIKYLEEVVTLTDNPLKYDLNVADQYICLALCYASKKNAQKSLQMFDKSMELKFCKNMEEFKLHYPDIFNHKCAHSCAHHSH</sequence>
<evidence type="ECO:0000313" key="2">
    <source>
        <dbReference type="WBParaSite" id="ES5_v2.g21692.t1"/>
    </source>
</evidence>
<dbReference type="WBParaSite" id="ES5_v2.g21692.t1">
    <property type="protein sequence ID" value="ES5_v2.g21692.t1"/>
    <property type="gene ID" value="ES5_v2.g21692"/>
</dbReference>
<dbReference type="Proteomes" id="UP000887579">
    <property type="component" value="Unplaced"/>
</dbReference>
<name>A0AC34FWL2_9BILA</name>
<reference evidence="2" key="1">
    <citation type="submission" date="2022-11" db="UniProtKB">
        <authorList>
            <consortium name="WormBaseParasite"/>
        </authorList>
    </citation>
    <scope>IDENTIFICATION</scope>
</reference>
<organism evidence="1 2">
    <name type="scientific">Panagrolaimus sp. ES5</name>
    <dbReference type="NCBI Taxonomy" id="591445"/>
    <lineage>
        <taxon>Eukaryota</taxon>
        <taxon>Metazoa</taxon>
        <taxon>Ecdysozoa</taxon>
        <taxon>Nematoda</taxon>
        <taxon>Chromadorea</taxon>
        <taxon>Rhabditida</taxon>
        <taxon>Tylenchina</taxon>
        <taxon>Panagrolaimomorpha</taxon>
        <taxon>Panagrolaimoidea</taxon>
        <taxon>Panagrolaimidae</taxon>
        <taxon>Panagrolaimus</taxon>
    </lineage>
</organism>
<evidence type="ECO:0000313" key="1">
    <source>
        <dbReference type="Proteomes" id="UP000887579"/>
    </source>
</evidence>
<accession>A0AC34FWL2</accession>
<protein>
    <submittedName>
        <fullName evidence="2">SET domain-containing protein</fullName>
    </submittedName>
</protein>